<dbReference type="PANTHER" id="PTHR30026:SF20">
    <property type="entry name" value="OUTER MEMBRANE PROTEIN TOLC"/>
    <property type="match status" value="1"/>
</dbReference>
<reference evidence="7 8" key="1">
    <citation type="submission" date="2019-09" db="EMBL/GenBank/DDBJ databases">
        <title>Genome sequencing of strain KACC 21233.</title>
        <authorList>
            <person name="Heo J."/>
            <person name="Kim S.-J."/>
            <person name="Kim J.-S."/>
            <person name="Hong S.-B."/>
            <person name="Kwon S.-W."/>
        </authorList>
    </citation>
    <scope>NUCLEOTIDE SEQUENCE [LARGE SCALE GENOMIC DNA]</scope>
    <source>
        <strain evidence="7 8">KACC 21233</strain>
    </source>
</reference>
<dbReference type="InterPro" id="IPR051906">
    <property type="entry name" value="TolC-like"/>
</dbReference>
<evidence type="ECO:0000256" key="2">
    <source>
        <dbReference type="ARBA" id="ARBA00022452"/>
    </source>
</evidence>
<keyword evidence="2" id="KW-1134">Transmembrane beta strand</keyword>
<accession>A0A5C1YLD0</accession>
<keyword evidence="4" id="KW-0472">Membrane</keyword>
<evidence type="ECO:0000256" key="4">
    <source>
        <dbReference type="ARBA" id="ARBA00023136"/>
    </source>
</evidence>
<dbReference type="Gene3D" id="1.20.1600.10">
    <property type="entry name" value="Outer membrane efflux proteins (OEP)"/>
    <property type="match status" value="1"/>
</dbReference>
<dbReference type="Proteomes" id="UP000324536">
    <property type="component" value="Chromosome"/>
</dbReference>
<dbReference type="PROSITE" id="PS51257">
    <property type="entry name" value="PROKAR_LIPOPROTEIN"/>
    <property type="match status" value="1"/>
</dbReference>
<dbReference type="AlphaFoldDB" id="A0A5C1YLD0"/>
<proteinExistence type="predicted"/>
<dbReference type="GO" id="GO:0009279">
    <property type="term" value="C:cell outer membrane"/>
    <property type="evidence" value="ECO:0007669"/>
    <property type="project" value="UniProtKB-SubCell"/>
</dbReference>
<feature type="coiled-coil region" evidence="6">
    <location>
        <begin position="193"/>
        <end position="220"/>
    </location>
</feature>
<dbReference type="SUPFAM" id="SSF56954">
    <property type="entry name" value="Outer membrane efflux proteins (OEP)"/>
    <property type="match status" value="1"/>
</dbReference>
<dbReference type="GO" id="GO:0015562">
    <property type="term" value="F:efflux transmembrane transporter activity"/>
    <property type="evidence" value="ECO:0007669"/>
    <property type="project" value="InterPro"/>
</dbReference>
<keyword evidence="6" id="KW-0175">Coiled coil</keyword>
<dbReference type="GO" id="GO:0015288">
    <property type="term" value="F:porin activity"/>
    <property type="evidence" value="ECO:0007669"/>
    <property type="project" value="TreeGrafter"/>
</dbReference>
<keyword evidence="5" id="KW-0998">Cell outer membrane</keyword>
<evidence type="ECO:0000313" key="7">
    <source>
        <dbReference type="EMBL" id="QEO16701.1"/>
    </source>
</evidence>
<organism evidence="7 8">
    <name type="scientific">Acetobacter vaccinii</name>
    <dbReference type="NCBI Taxonomy" id="2592655"/>
    <lineage>
        <taxon>Bacteria</taxon>
        <taxon>Pseudomonadati</taxon>
        <taxon>Pseudomonadota</taxon>
        <taxon>Alphaproteobacteria</taxon>
        <taxon>Acetobacterales</taxon>
        <taxon>Acetobacteraceae</taxon>
        <taxon>Acetobacter</taxon>
    </lineage>
</organism>
<dbReference type="GO" id="GO:1990281">
    <property type="term" value="C:efflux pump complex"/>
    <property type="evidence" value="ECO:0007669"/>
    <property type="project" value="TreeGrafter"/>
</dbReference>
<evidence type="ECO:0000256" key="6">
    <source>
        <dbReference type="SAM" id="Coils"/>
    </source>
</evidence>
<dbReference type="PANTHER" id="PTHR30026">
    <property type="entry name" value="OUTER MEMBRANE PROTEIN TOLC"/>
    <property type="match status" value="1"/>
</dbReference>
<keyword evidence="8" id="KW-1185">Reference proteome</keyword>
<evidence type="ECO:0000256" key="1">
    <source>
        <dbReference type="ARBA" id="ARBA00004442"/>
    </source>
</evidence>
<keyword evidence="3" id="KW-0812">Transmembrane</keyword>
<name>A0A5C1YLD0_9PROT</name>
<dbReference type="KEGG" id="acek:FLP30_02145"/>
<protein>
    <submittedName>
        <fullName evidence="7">TolC family protein</fullName>
    </submittedName>
</protein>
<evidence type="ECO:0000256" key="3">
    <source>
        <dbReference type="ARBA" id="ARBA00022692"/>
    </source>
</evidence>
<dbReference type="EMBL" id="CP043506">
    <property type="protein sequence ID" value="QEO16701.1"/>
    <property type="molecule type" value="Genomic_DNA"/>
</dbReference>
<comment type="subcellular location">
    <subcellularLocation>
        <location evidence="1">Cell outer membrane</location>
    </subcellularLocation>
</comment>
<sequence length="418" mass="45880">MVRLQYPFQKKWPVSVSVGTFCGVFLVIACPEAQGETLHEAIEAAWHTDPAHTAYTVDATAARRNASAARSWFPGGPIVGGQYYDDHFIGSKVGYTTYQGSISVPLWLPGQGTATEHAAQADEKVAVWQIKVQRLAVATRVIDLARDAAVTQARIRNLTDVRDALAHTVTDVQKACAAGEVSQADCDMAVAEQEGVEGALAEMQQALENIRADLEALTGRDDVPDMAGIDGRLLAQRNIRLDITQDPRLQLADAALKKAQASYNVARHSYMPNPQVGVMLSRQEQYQSPWDTQIGVQFQVPLPSEAVNVPRMMQETQAVSRAERDTILARRKIKAEYQQLSSQLQSSAEIVRHARMEQSHAGQRAAHLAEAWKVGEIPVVEYLRARRMALEAADRLAQADVTMRATIARMILMAGHAP</sequence>
<evidence type="ECO:0000256" key="5">
    <source>
        <dbReference type="ARBA" id="ARBA00023237"/>
    </source>
</evidence>
<dbReference type="OrthoDB" id="7256779at2"/>
<gene>
    <name evidence="7" type="ORF">FLP30_02145</name>
</gene>
<evidence type="ECO:0000313" key="8">
    <source>
        <dbReference type="Proteomes" id="UP000324536"/>
    </source>
</evidence>